<dbReference type="SUPFAM" id="SSF55729">
    <property type="entry name" value="Acyl-CoA N-acyltransferases (Nat)"/>
    <property type="match status" value="1"/>
</dbReference>
<evidence type="ECO:0000256" key="1">
    <source>
        <dbReference type="ARBA" id="ARBA00006233"/>
    </source>
</evidence>
<dbReference type="InterPro" id="IPR045057">
    <property type="entry name" value="Gcn5-rel_NAT"/>
</dbReference>
<dbReference type="AlphaFoldDB" id="A0AAV6UCJ0"/>
<evidence type="ECO:0000256" key="2">
    <source>
        <dbReference type="ARBA" id="ARBA00020243"/>
    </source>
</evidence>
<name>A0AAV6UCJ0_9ARAC</name>
<dbReference type="PANTHER" id="PTHR31435">
    <property type="entry name" value="PROTEIN NATD1"/>
    <property type="match status" value="1"/>
</dbReference>
<dbReference type="PROSITE" id="PS51729">
    <property type="entry name" value="GNAT_YJDJ"/>
    <property type="match status" value="1"/>
</dbReference>
<evidence type="ECO:0000313" key="6">
    <source>
        <dbReference type="Proteomes" id="UP000827092"/>
    </source>
</evidence>
<comment type="caution">
    <text evidence="5">The sequence shown here is derived from an EMBL/GenBank/DDBJ whole genome shotgun (WGS) entry which is preliminary data.</text>
</comment>
<organism evidence="5 6">
    <name type="scientific">Oedothorax gibbosus</name>
    <dbReference type="NCBI Taxonomy" id="931172"/>
    <lineage>
        <taxon>Eukaryota</taxon>
        <taxon>Metazoa</taxon>
        <taxon>Ecdysozoa</taxon>
        <taxon>Arthropoda</taxon>
        <taxon>Chelicerata</taxon>
        <taxon>Arachnida</taxon>
        <taxon>Araneae</taxon>
        <taxon>Araneomorphae</taxon>
        <taxon>Entelegynae</taxon>
        <taxon>Araneoidea</taxon>
        <taxon>Linyphiidae</taxon>
        <taxon>Erigoninae</taxon>
        <taxon>Oedothorax</taxon>
    </lineage>
</organism>
<accession>A0AAV6UCJ0</accession>
<evidence type="ECO:0000259" key="4">
    <source>
        <dbReference type="PROSITE" id="PS51729"/>
    </source>
</evidence>
<sequence>MLKLVRRSQGQLYRFFSSHLEVKHDLKLKEFSLGDGTEKAVLQYKDLSPSSIELKHTIVPESLQGKGLGKLLADAAFEYALDRSLKVKVSCGFVQKYLEKHPKSEFKDILVI</sequence>
<gene>
    <name evidence="5" type="ORF">JTE90_017500</name>
</gene>
<evidence type="ECO:0000256" key="3">
    <source>
        <dbReference type="ARBA" id="ARBA00031876"/>
    </source>
</evidence>
<proteinExistence type="inferred from homology"/>
<dbReference type="InterPro" id="IPR016181">
    <property type="entry name" value="Acyl_CoA_acyltransferase"/>
</dbReference>
<comment type="similarity">
    <text evidence="1">Belongs to the NATD1 family.</text>
</comment>
<protein>
    <recommendedName>
        <fullName evidence="2">Protein NATD1</fullName>
    </recommendedName>
    <alternativeName>
        <fullName evidence="3">N-acetyltransferase domain-containing protein 1</fullName>
    </alternativeName>
</protein>
<dbReference type="PANTHER" id="PTHR31435:SF9">
    <property type="entry name" value="PROTEIN NATD1"/>
    <property type="match status" value="1"/>
</dbReference>
<evidence type="ECO:0000313" key="5">
    <source>
        <dbReference type="EMBL" id="KAG8181331.1"/>
    </source>
</evidence>
<dbReference type="Pfam" id="PF14542">
    <property type="entry name" value="Acetyltransf_CG"/>
    <property type="match status" value="1"/>
</dbReference>
<dbReference type="Proteomes" id="UP000827092">
    <property type="component" value="Unassembled WGS sequence"/>
</dbReference>
<dbReference type="Gene3D" id="3.40.630.30">
    <property type="match status" value="1"/>
</dbReference>
<keyword evidence="6" id="KW-1185">Reference proteome</keyword>
<dbReference type="EMBL" id="JAFNEN010000521">
    <property type="protein sequence ID" value="KAG8181331.1"/>
    <property type="molecule type" value="Genomic_DNA"/>
</dbReference>
<dbReference type="InterPro" id="IPR031165">
    <property type="entry name" value="GNAT_YJDJ"/>
</dbReference>
<feature type="domain" description="N-acetyltransferase" evidence="4">
    <location>
        <begin position="23"/>
        <end position="111"/>
    </location>
</feature>
<reference evidence="5 6" key="1">
    <citation type="journal article" date="2022" name="Nat. Ecol. Evol.">
        <title>A masculinizing supergene underlies an exaggerated male reproductive morph in a spider.</title>
        <authorList>
            <person name="Hendrickx F."/>
            <person name="De Corte Z."/>
            <person name="Sonet G."/>
            <person name="Van Belleghem S.M."/>
            <person name="Kostlbacher S."/>
            <person name="Vangestel C."/>
        </authorList>
    </citation>
    <scope>NUCLEOTIDE SEQUENCE [LARGE SCALE GENOMIC DNA]</scope>
    <source>
        <strain evidence="5">W744_W776</strain>
    </source>
</reference>